<evidence type="ECO:0000256" key="1">
    <source>
        <dbReference type="ARBA" id="ARBA00022741"/>
    </source>
</evidence>
<dbReference type="Gene3D" id="3.30.200.20">
    <property type="entry name" value="Phosphorylase Kinase, domain 1"/>
    <property type="match status" value="1"/>
</dbReference>
<dbReference type="InterPro" id="IPR011009">
    <property type="entry name" value="Kinase-like_dom_sf"/>
</dbReference>
<organism evidence="4 5">
    <name type="scientific">Acropora cervicornis</name>
    <name type="common">Staghorn coral</name>
    <dbReference type="NCBI Taxonomy" id="6130"/>
    <lineage>
        <taxon>Eukaryota</taxon>
        <taxon>Metazoa</taxon>
        <taxon>Cnidaria</taxon>
        <taxon>Anthozoa</taxon>
        <taxon>Hexacorallia</taxon>
        <taxon>Scleractinia</taxon>
        <taxon>Astrocoeniina</taxon>
        <taxon>Acroporidae</taxon>
        <taxon>Acropora</taxon>
    </lineage>
</organism>
<dbReference type="GO" id="GO:0005524">
    <property type="term" value="F:ATP binding"/>
    <property type="evidence" value="ECO:0007669"/>
    <property type="project" value="UniProtKB-KW"/>
</dbReference>
<keyword evidence="4" id="KW-0808">Transferase</keyword>
<gene>
    <name evidence="4" type="ORF">P5673_015984</name>
</gene>
<dbReference type="SUPFAM" id="SSF56112">
    <property type="entry name" value="Protein kinase-like (PK-like)"/>
    <property type="match status" value="1"/>
</dbReference>
<keyword evidence="4" id="KW-0418">Kinase</keyword>
<sequence>MYDKKIKSTMHSTHQEPFDQDFEIQEFLAQGTFAKVFKCVERKTGCTFAVKAFHAEDNHFDKEQINSEIDVWRALQHRNIVSFHKPFYERNSVWVVLEFVKGKTLFDEIVNGKEFTEEGSRIIIQQTIEALDYLHRRKIVHRDVKADNIILQTTEGKTHVKLTDFGLARRLPCDSEVIKCDLEGAPLYLAPETILADPIGTAVDIWACGVVLFLLLVGHPPFWQSDDKKLMSMIVGGSYHMVARYWDQVSDDAIDLVKRMLVVHPHKRVTAFKALNHPWITDVLENGEDNISHKKETKLRV</sequence>
<dbReference type="Gene3D" id="1.10.510.10">
    <property type="entry name" value="Transferase(Phosphotransferase) domain 1"/>
    <property type="match status" value="1"/>
</dbReference>
<dbReference type="FunFam" id="1.10.510.10:FF:000571">
    <property type="entry name" value="Maternal embryonic leucine zipper kinase"/>
    <property type="match status" value="1"/>
</dbReference>
<dbReference type="GO" id="GO:0004672">
    <property type="term" value="F:protein kinase activity"/>
    <property type="evidence" value="ECO:0007669"/>
    <property type="project" value="InterPro"/>
</dbReference>
<name>A0AAD9QGF8_ACRCE</name>
<evidence type="ECO:0000259" key="3">
    <source>
        <dbReference type="PROSITE" id="PS50011"/>
    </source>
</evidence>
<dbReference type="PROSITE" id="PS50011">
    <property type="entry name" value="PROTEIN_KINASE_DOM"/>
    <property type="match status" value="1"/>
</dbReference>
<comment type="caution">
    <text evidence="4">The sequence shown here is derived from an EMBL/GenBank/DDBJ whole genome shotgun (WGS) entry which is preliminary data.</text>
</comment>
<dbReference type="EMBL" id="JARQWQ010000034">
    <property type="protein sequence ID" value="KAK2560878.1"/>
    <property type="molecule type" value="Genomic_DNA"/>
</dbReference>
<evidence type="ECO:0000313" key="5">
    <source>
        <dbReference type="Proteomes" id="UP001249851"/>
    </source>
</evidence>
<protein>
    <submittedName>
        <fullName evidence="4">Calcium/calmodulin-dependent protein kinase type II alpha chain</fullName>
    </submittedName>
</protein>
<keyword evidence="2" id="KW-0067">ATP-binding</keyword>
<dbReference type="Pfam" id="PF00069">
    <property type="entry name" value="Pkinase"/>
    <property type="match status" value="1"/>
</dbReference>
<feature type="domain" description="Protein kinase" evidence="3">
    <location>
        <begin position="22"/>
        <end position="280"/>
    </location>
</feature>
<dbReference type="PANTHER" id="PTHR24347">
    <property type="entry name" value="SERINE/THREONINE-PROTEIN KINASE"/>
    <property type="match status" value="1"/>
</dbReference>
<reference evidence="4" key="2">
    <citation type="journal article" date="2023" name="Science">
        <title>Genomic signatures of disease resistance in endangered staghorn corals.</title>
        <authorList>
            <person name="Vollmer S.V."/>
            <person name="Selwyn J.D."/>
            <person name="Despard B.A."/>
            <person name="Roesel C.L."/>
        </authorList>
    </citation>
    <scope>NUCLEOTIDE SEQUENCE</scope>
    <source>
        <strain evidence="4">K2</strain>
    </source>
</reference>
<reference evidence="4" key="1">
    <citation type="journal article" date="2023" name="G3 (Bethesda)">
        <title>Whole genome assembly and annotation of the endangered Caribbean coral Acropora cervicornis.</title>
        <authorList>
            <person name="Selwyn J.D."/>
            <person name="Vollmer S.V."/>
        </authorList>
    </citation>
    <scope>NUCLEOTIDE SEQUENCE</scope>
    <source>
        <strain evidence="4">K2</strain>
    </source>
</reference>
<dbReference type="Proteomes" id="UP001249851">
    <property type="component" value="Unassembled WGS sequence"/>
</dbReference>
<dbReference type="AlphaFoldDB" id="A0AAD9QGF8"/>
<keyword evidence="5" id="KW-1185">Reference proteome</keyword>
<dbReference type="PROSITE" id="PS00108">
    <property type="entry name" value="PROTEIN_KINASE_ST"/>
    <property type="match status" value="1"/>
</dbReference>
<dbReference type="InterPro" id="IPR000719">
    <property type="entry name" value="Prot_kinase_dom"/>
</dbReference>
<accession>A0AAD9QGF8</accession>
<dbReference type="SMART" id="SM00220">
    <property type="entry name" value="S_TKc"/>
    <property type="match status" value="1"/>
</dbReference>
<keyword evidence="1" id="KW-0547">Nucleotide-binding</keyword>
<evidence type="ECO:0000313" key="4">
    <source>
        <dbReference type="EMBL" id="KAK2560878.1"/>
    </source>
</evidence>
<dbReference type="InterPro" id="IPR008271">
    <property type="entry name" value="Ser/Thr_kinase_AS"/>
</dbReference>
<proteinExistence type="predicted"/>
<evidence type="ECO:0000256" key="2">
    <source>
        <dbReference type="ARBA" id="ARBA00022840"/>
    </source>
</evidence>